<dbReference type="RefSeq" id="XP_008098128.1">
    <property type="nucleotide sequence ID" value="XM_008099937.1"/>
</dbReference>
<name>E3QTC0_COLGM</name>
<evidence type="ECO:0000313" key="2">
    <source>
        <dbReference type="Proteomes" id="UP000008782"/>
    </source>
</evidence>
<sequence length="252" mass="29491">MLTMSGPASPALDLTQPISQFSASLFAKLPAEIQLETLSYCQQNDLVCLSLSSHYFRYLTLRLIPKKPHLQLYDQNLPPEAISCACGNKLPVGVAQNPYAHRKRRHEYIVNSMPRVQSDSHICQHWSSPCRAYPPEHPMCRLPGCRHCMCISCPLYVRLRSWIGKELRYCSKCWKFTKREWTKKYNGRCLHGRPKVRRTSNNHWTAVKGRSYGDRWWNRWGTRGVDSWGFDDEKYVKGFWSNLEKRRNARIV</sequence>
<dbReference type="OrthoDB" id="3435011at2759"/>
<keyword evidence="2" id="KW-1185">Reference proteome</keyword>
<dbReference type="eggNOG" id="ENOG502T4M7">
    <property type="taxonomic scope" value="Eukaryota"/>
</dbReference>
<reference evidence="2" key="1">
    <citation type="journal article" date="2012" name="Nat. Genet.">
        <title>Lifestyle transitions in plant pathogenic Colletotrichum fungi deciphered by genome and transcriptome analyses.</title>
        <authorList>
            <person name="O'Connell R.J."/>
            <person name="Thon M.R."/>
            <person name="Hacquard S."/>
            <person name="Amyotte S.G."/>
            <person name="Kleemann J."/>
            <person name="Torres M.F."/>
            <person name="Damm U."/>
            <person name="Buiate E.A."/>
            <person name="Epstein L."/>
            <person name="Alkan N."/>
            <person name="Altmueller J."/>
            <person name="Alvarado-Balderrama L."/>
            <person name="Bauser C.A."/>
            <person name="Becker C."/>
            <person name="Birren B.W."/>
            <person name="Chen Z."/>
            <person name="Choi J."/>
            <person name="Crouch J.A."/>
            <person name="Duvick J.P."/>
            <person name="Farman M.A."/>
            <person name="Gan P."/>
            <person name="Heiman D."/>
            <person name="Henrissat B."/>
            <person name="Howard R.J."/>
            <person name="Kabbage M."/>
            <person name="Koch C."/>
            <person name="Kracher B."/>
            <person name="Kubo Y."/>
            <person name="Law A.D."/>
            <person name="Lebrun M.-H."/>
            <person name="Lee Y.-H."/>
            <person name="Miyara I."/>
            <person name="Moore N."/>
            <person name="Neumann U."/>
            <person name="Nordstroem K."/>
            <person name="Panaccione D.G."/>
            <person name="Panstruga R."/>
            <person name="Place M."/>
            <person name="Proctor R.H."/>
            <person name="Prusky D."/>
            <person name="Rech G."/>
            <person name="Reinhardt R."/>
            <person name="Rollins J.A."/>
            <person name="Rounsley S."/>
            <person name="Schardl C.L."/>
            <person name="Schwartz D.C."/>
            <person name="Shenoy N."/>
            <person name="Shirasu K."/>
            <person name="Sikhakolli U.R."/>
            <person name="Stueber K."/>
            <person name="Sukno S.A."/>
            <person name="Sweigard J.A."/>
            <person name="Takano Y."/>
            <person name="Takahara H."/>
            <person name="Trail F."/>
            <person name="van der Does H.C."/>
            <person name="Voll L.M."/>
            <person name="Will I."/>
            <person name="Young S."/>
            <person name="Zeng Q."/>
            <person name="Zhang J."/>
            <person name="Zhou S."/>
            <person name="Dickman M.B."/>
            <person name="Schulze-Lefert P."/>
            <person name="Ver Loren van Themaat E."/>
            <person name="Ma L.-J."/>
            <person name="Vaillancourt L.J."/>
        </authorList>
    </citation>
    <scope>NUCLEOTIDE SEQUENCE [LARGE SCALE GENOMIC DNA]</scope>
    <source>
        <strain evidence="2">M1.001 / M2 / FGSC 10212</strain>
    </source>
</reference>
<organism evidence="2">
    <name type="scientific">Colletotrichum graminicola (strain M1.001 / M2 / FGSC 10212)</name>
    <name type="common">Maize anthracnose fungus</name>
    <name type="synonym">Glomerella graminicola</name>
    <dbReference type="NCBI Taxonomy" id="645133"/>
    <lineage>
        <taxon>Eukaryota</taxon>
        <taxon>Fungi</taxon>
        <taxon>Dikarya</taxon>
        <taxon>Ascomycota</taxon>
        <taxon>Pezizomycotina</taxon>
        <taxon>Sordariomycetes</taxon>
        <taxon>Hypocreomycetidae</taxon>
        <taxon>Glomerellales</taxon>
        <taxon>Glomerellaceae</taxon>
        <taxon>Colletotrichum</taxon>
        <taxon>Colletotrichum graminicola species complex</taxon>
    </lineage>
</organism>
<dbReference type="HOGENOM" id="CLU_1224833_0_0_1"/>
<dbReference type="Proteomes" id="UP000008782">
    <property type="component" value="Unassembled WGS sequence"/>
</dbReference>
<dbReference type="AlphaFoldDB" id="E3QTC0"/>
<evidence type="ECO:0000313" key="1">
    <source>
        <dbReference type="EMBL" id="EFQ34108.1"/>
    </source>
</evidence>
<proteinExistence type="predicted"/>
<protein>
    <submittedName>
        <fullName evidence="1">F-box domain-containing protein</fullName>
    </submittedName>
</protein>
<accession>E3QTC0</accession>
<dbReference type="VEuPathDB" id="FungiDB:GLRG_09252"/>
<gene>
    <name evidence="1" type="ORF">GLRG_09252</name>
</gene>
<dbReference type="GeneID" id="24414617"/>
<dbReference type="EMBL" id="GG697376">
    <property type="protein sequence ID" value="EFQ34108.1"/>
    <property type="molecule type" value="Genomic_DNA"/>
</dbReference>